<dbReference type="GO" id="GO:0008270">
    <property type="term" value="F:zinc ion binding"/>
    <property type="evidence" value="ECO:0007669"/>
    <property type="project" value="UniProtKB-KW"/>
</dbReference>
<dbReference type="PANTHER" id="PTHR13555">
    <property type="entry name" value="C2H2 ZINC FINGER CGI-62-RELATED"/>
    <property type="match status" value="1"/>
</dbReference>
<dbReference type="OrthoDB" id="10066537at2759"/>
<proteinExistence type="predicted"/>
<evidence type="ECO:0000256" key="4">
    <source>
        <dbReference type="ARBA" id="ARBA00022833"/>
    </source>
</evidence>
<feature type="compositionally biased region" description="Basic residues" evidence="6">
    <location>
        <begin position="8"/>
        <end position="20"/>
    </location>
</feature>
<feature type="compositionally biased region" description="Basic and acidic residues" evidence="6">
    <location>
        <begin position="1083"/>
        <end position="1092"/>
    </location>
</feature>
<keyword evidence="3 5" id="KW-0863">Zinc-finger</keyword>
<keyword evidence="9" id="KW-1185">Reference proteome</keyword>
<evidence type="ECO:0000313" key="9">
    <source>
        <dbReference type="Proteomes" id="UP001151699"/>
    </source>
</evidence>
<feature type="region of interest" description="Disordered" evidence="6">
    <location>
        <begin position="969"/>
        <end position="1035"/>
    </location>
</feature>
<comment type="caution">
    <text evidence="8">The sequence shown here is derived from an EMBL/GenBank/DDBJ whole genome shotgun (WGS) entry which is preliminary data.</text>
</comment>
<feature type="compositionally biased region" description="Polar residues" evidence="6">
    <location>
        <begin position="1135"/>
        <end position="1145"/>
    </location>
</feature>
<dbReference type="Pfam" id="PF13913">
    <property type="entry name" value="zf-C2HC_2"/>
    <property type="match status" value="2"/>
</dbReference>
<dbReference type="AlphaFoldDB" id="A0A9Q0S6W6"/>
<feature type="region of interest" description="Disordered" evidence="6">
    <location>
        <begin position="147"/>
        <end position="170"/>
    </location>
</feature>
<sequence>MDMWNKLFKSKSKQNHKKSSKLSDVVKNLTCKRVPKDRENVDNKAKLEFLVGGAYLPEQETHDEDLLSCPICSRKFRSDVYQKHVAICEKMAAKKRKTFDSSRQRREGTDMALYLPKNFGLPEHKEIHKESIKSPTMIKELSPPVKTKVDLTKDPSPFKRDTTRLSKRNTQPVSEQCPHCERCFGVKAFDRHVEWCEKKARLTIHSTPKAVTAAKEKLEARTKYKPPSLKNKRDLNREKYSGDLSCGTSMNSILSDSFSIGKRSKSNSMERERKSSLASMTSSITSDSHDVMVRESFGDEMVIQNNNSKDVSVSDMYLDLDFDKDECESKLTEYESVLDGKQRDGNRFSRQAMIDSSLAIEPKSCLRMKSNFQLSKMDFFSKIAKDRSPLPTIKAKTNFESNAEKFNWTLKTNKSASPKFVSAEQSATPPGLFSDHNVGERKIDPSRKCNPSNSLNNTELVVQSIFPDSTEYEKFTKMEENSAMKNVSGPSDYKGTSKTDRLFKPSQKTSWPLLNVGKTNSSKADTLSSYYFKDSDAKLVQATNSLKAKRQLEELFSPTNTYSSATSTTNKSSTMSSSLTLKSPSNVSNTITPIKSTFRRTSSLRVPKKTPKPLLYIPTYKPTTTIQRGISDEGPISSNFLKPEEYDELPVKGQANHTPPDIIPRSLSRSTSRSRESSPIVVVKRDLNSNVNRRNLKLEIDKPNAPTDYPLSKTDSLAVFLKYENDLSCSPGLSEKELKDKSNSLNKQTSLKNSFAELLDSKVDRGSVSPPPAEQIFASKKYSSIKLEPLNHSFAERNTIQNTITTKLLHSTDTDPDLLNVCDNLSVSRTTDLPKTQSSSDATETIVNTKSSDSVNKVLNQRNSAEKRTLKRSLKLNKENFLYDTSPVSGKDPPSPIPTKDFSQKNSEVISSPPLRTSESFNKLRNNDTIDALFDDFDFDEFISSFEDDEQYPIFKGYKELMSNRSLNKLNKSDSSSASSTTSVERSEHNSDEMSSPNVCDKNDDLIPLSKSNSHPKSEYQSPVMSKNEAPSMVDSETQITYRENMTDSVSKAERDLLQSVQELDAMCGSSNPKNVDSDENSSGDRVRRSFDAKLGGGDSAYSSLSRHSQFDRVGRDQIHRQRPQVFPIPDIVTSKRSPYQTAATDATVKRQLSHSLSSSGSDSSLPPIVSRKSHESYSNSGLKDSSKRIDDGYSKDTNVRLSKFCHSCGSRFTLEQAKFCMECGVKRLVLE</sequence>
<feature type="region of interest" description="Disordered" evidence="6">
    <location>
        <begin position="830"/>
        <end position="852"/>
    </location>
</feature>
<keyword evidence="4" id="KW-0862">Zinc</keyword>
<feature type="region of interest" description="Disordered" evidence="6">
    <location>
        <begin position="651"/>
        <end position="679"/>
    </location>
</feature>
<feature type="region of interest" description="Disordered" evidence="6">
    <location>
        <begin position="560"/>
        <end position="586"/>
    </location>
</feature>
<feature type="region of interest" description="Disordered" evidence="6">
    <location>
        <begin position="1067"/>
        <end position="1193"/>
    </location>
</feature>
<keyword evidence="2" id="KW-0677">Repeat</keyword>
<evidence type="ECO:0000313" key="8">
    <source>
        <dbReference type="EMBL" id="KAJ6646268.1"/>
    </source>
</evidence>
<dbReference type="InterPro" id="IPR026319">
    <property type="entry name" value="ZC2HC1A/B-like"/>
</dbReference>
<feature type="compositionally biased region" description="Low complexity" evidence="6">
    <location>
        <begin position="969"/>
        <end position="984"/>
    </location>
</feature>
<organism evidence="8 9">
    <name type="scientific">Pseudolycoriella hygida</name>
    <dbReference type="NCBI Taxonomy" id="35572"/>
    <lineage>
        <taxon>Eukaryota</taxon>
        <taxon>Metazoa</taxon>
        <taxon>Ecdysozoa</taxon>
        <taxon>Arthropoda</taxon>
        <taxon>Hexapoda</taxon>
        <taxon>Insecta</taxon>
        <taxon>Pterygota</taxon>
        <taxon>Neoptera</taxon>
        <taxon>Endopterygota</taxon>
        <taxon>Diptera</taxon>
        <taxon>Nematocera</taxon>
        <taxon>Sciaroidea</taxon>
        <taxon>Sciaridae</taxon>
        <taxon>Pseudolycoriella</taxon>
    </lineage>
</organism>
<evidence type="ECO:0000256" key="3">
    <source>
        <dbReference type="ARBA" id="ARBA00022771"/>
    </source>
</evidence>
<keyword evidence="1" id="KW-0479">Metal-binding</keyword>
<feature type="region of interest" description="Disordered" evidence="6">
    <location>
        <begin position="481"/>
        <end position="504"/>
    </location>
</feature>
<feature type="compositionally biased region" description="Polar residues" evidence="6">
    <location>
        <begin position="1010"/>
        <end position="1025"/>
    </location>
</feature>
<dbReference type="PANTHER" id="PTHR13555:SF5">
    <property type="entry name" value="ZINC-FINGER OF A C2HC-TYPE"/>
    <property type="match status" value="1"/>
</dbReference>
<evidence type="ECO:0000256" key="2">
    <source>
        <dbReference type="ARBA" id="ARBA00022737"/>
    </source>
</evidence>
<dbReference type="Proteomes" id="UP001151699">
    <property type="component" value="Chromosome A"/>
</dbReference>
<dbReference type="PROSITE" id="PS52027">
    <property type="entry name" value="ZF_C2HC_C3H"/>
    <property type="match status" value="1"/>
</dbReference>
<name>A0A9Q0S6W6_9DIPT</name>
<protein>
    <submittedName>
        <fullName evidence="8">Zinc finger C2HC domain-containing protein 1A</fullName>
    </submittedName>
</protein>
<feature type="compositionally biased region" description="Basic and acidic residues" evidence="6">
    <location>
        <begin position="147"/>
        <end position="164"/>
    </location>
</feature>
<feature type="domain" description="C2HC/C3H-type" evidence="7">
    <location>
        <begin position="65"/>
        <end position="94"/>
    </location>
</feature>
<feature type="region of interest" description="Disordered" evidence="6">
    <location>
        <begin position="883"/>
        <end position="918"/>
    </location>
</feature>
<evidence type="ECO:0000259" key="7">
    <source>
        <dbReference type="PROSITE" id="PS52027"/>
    </source>
</evidence>
<feature type="compositionally biased region" description="Basic and acidic residues" evidence="6">
    <location>
        <begin position="437"/>
        <end position="447"/>
    </location>
</feature>
<reference evidence="8" key="1">
    <citation type="submission" date="2022-07" db="EMBL/GenBank/DDBJ databases">
        <authorList>
            <person name="Trinca V."/>
            <person name="Uliana J.V.C."/>
            <person name="Torres T.T."/>
            <person name="Ward R.J."/>
            <person name="Monesi N."/>
        </authorList>
    </citation>
    <scope>NUCLEOTIDE SEQUENCE</scope>
    <source>
        <strain evidence="8">HSMRA1968</strain>
        <tissue evidence="8">Whole embryos</tissue>
    </source>
</reference>
<feature type="compositionally biased region" description="Polar residues" evidence="6">
    <location>
        <begin position="904"/>
        <end position="918"/>
    </location>
</feature>
<feature type="compositionally biased region" description="Basic and acidic residues" evidence="6">
    <location>
        <begin position="1109"/>
        <end position="1120"/>
    </location>
</feature>
<feature type="region of interest" description="Disordered" evidence="6">
    <location>
        <begin position="260"/>
        <end position="282"/>
    </location>
</feature>
<evidence type="ECO:0000256" key="6">
    <source>
        <dbReference type="SAM" id="MobiDB-lite"/>
    </source>
</evidence>
<feature type="region of interest" description="Disordered" evidence="6">
    <location>
        <begin position="1"/>
        <end position="22"/>
    </location>
</feature>
<dbReference type="InterPro" id="IPR049899">
    <property type="entry name" value="Znf_C2HC_C3H"/>
</dbReference>
<evidence type="ECO:0000256" key="1">
    <source>
        <dbReference type="ARBA" id="ARBA00022723"/>
    </source>
</evidence>
<evidence type="ECO:0000256" key="5">
    <source>
        <dbReference type="PROSITE-ProRule" id="PRU01371"/>
    </source>
</evidence>
<feature type="compositionally biased region" description="Low complexity" evidence="6">
    <location>
        <begin position="560"/>
        <end position="585"/>
    </location>
</feature>
<dbReference type="EMBL" id="WJQU01000001">
    <property type="protein sequence ID" value="KAJ6646268.1"/>
    <property type="molecule type" value="Genomic_DNA"/>
</dbReference>
<feature type="region of interest" description="Disordered" evidence="6">
    <location>
        <begin position="424"/>
        <end position="454"/>
    </location>
</feature>
<feature type="compositionally biased region" description="Low complexity" evidence="6">
    <location>
        <begin position="1154"/>
        <end position="1166"/>
    </location>
</feature>
<accession>A0A9Q0S6W6</accession>
<gene>
    <name evidence="8" type="primary">zc2hc1a</name>
    <name evidence="8" type="ORF">Bhyg_01479</name>
</gene>